<proteinExistence type="predicted"/>
<accession>A0A2K0SWX6</accession>
<gene>
    <name evidence="2" type="ORF">TGAMA5MH_10258</name>
</gene>
<dbReference type="Proteomes" id="UP000236546">
    <property type="component" value="Unassembled WGS sequence"/>
</dbReference>
<reference evidence="2 3" key="1">
    <citation type="submission" date="2017-02" db="EMBL/GenBank/DDBJ databases">
        <title>Genomes of Trichoderma spp. with biocontrol activity.</title>
        <authorList>
            <person name="Gardiner D."/>
            <person name="Kazan K."/>
            <person name="Vos C."/>
            <person name="Harvey P."/>
        </authorList>
    </citation>
    <scope>NUCLEOTIDE SEQUENCE [LARGE SCALE GENOMIC DNA]</scope>
    <source>
        <strain evidence="2 3">A5MH</strain>
    </source>
</reference>
<sequence length="71" mass="7767">MQSFIFVLALFASAAMGMPSELNKRVNCCLYYPGAKSNCQRDCIDPSFCKAYGIPQTGYWCDCGPAANCHS</sequence>
<name>A0A2K0SWX6_9HYPO</name>
<dbReference type="AlphaFoldDB" id="A0A2K0SWX6"/>
<comment type="caution">
    <text evidence="2">The sequence shown here is derived from an EMBL/GenBank/DDBJ whole genome shotgun (WGS) entry which is preliminary data.</text>
</comment>
<dbReference type="EMBL" id="MTYH01000127">
    <property type="protein sequence ID" value="PNP37773.1"/>
    <property type="molecule type" value="Genomic_DNA"/>
</dbReference>
<organism evidence="2 3">
    <name type="scientific">Trichoderma gamsii</name>
    <dbReference type="NCBI Taxonomy" id="398673"/>
    <lineage>
        <taxon>Eukaryota</taxon>
        <taxon>Fungi</taxon>
        <taxon>Dikarya</taxon>
        <taxon>Ascomycota</taxon>
        <taxon>Pezizomycotina</taxon>
        <taxon>Sordariomycetes</taxon>
        <taxon>Hypocreomycetidae</taxon>
        <taxon>Hypocreales</taxon>
        <taxon>Hypocreaceae</taxon>
        <taxon>Trichoderma</taxon>
    </lineage>
</organism>
<keyword evidence="1" id="KW-0732">Signal</keyword>
<feature type="chain" id="PRO_5014438709" evidence="1">
    <location>
        <begin position="18"/>
        <end position="71"/>
    </location>
</feature>
<evidence type="ECO:0000256" key="1">
    <source>
        <dbReference type="SAM" id="SignalP"/>
    </source>
</evidence>
<evidence type="ECO:0000313" key="2">
    <source>
        <dbReference type="EMBL" id="PNP37773.1"/>
    </source>
</evidence>
<evidence type="ECO:0000313" key="3">
    <source>
        <dbReference type="Proteomes" id="UP000236546"/>
    </source>
</evidence>
<feature type="signal peptide" evidence="1">
    <location>
        <begin position="1"/>
        <end position="17"/>
    </location>
</feature>
<protein>
    <submittedName>
        <fullName evidence="2">Uncharacterized protein</fullName>
    </submittedName>
</protein>